<feature type="region of interest" description="Disordered" evidence="1">
    <location>
        <begin position="41"/>
        <end position="136"/>
    </location>
</feature>
<comment type="caution">
    <text evidence="2">The sequence shown here is derived from an EMBL/GenBank/DDBJ whole genome shotgun (WGS) entry which is preliminary data.</text>
</comment>
<feature type="compositionally biased region" description="Basic and acidic residues" evidence="1">
    <location>
        <begin position="41"/>
        <end position="55"/>
    </location>
</feature>
<feature type="compositionally biased region" description="Basic and acidic residues" evidence="1">
    <location>
        <begin position="63"/>
        <end position="90"/>
    </location>
</feature>
<evidence type="ECO:0000256" key="1">
    <source>
        <dbReference type="SAM" id="MobiDB-lite"/>
    </source>
</evidence>
<organism evidence="2 3">
    <name type="scientific">Austropuccinia psidii MF-1</name>
    <dbReference type="NCBI Taxonomy" id="1389203"/>
    <lineage>
        <taxon>Eukaryota</taxon>
        <taxon>Fungi</taxon>
        <taxon>Dikarya</taxon>
        <taxon>Basidiomycota</taxon>
        <taxon>Pucciniomycotina</taxon>
        <taxon>Pucciniomycetes</taxon>
        <taxon>Pucciniales</taxon>
        <taxon>Sphaerophragmiaceae</taxon>
        <taxon>Austropuccinia</taxon>
    </lineage>
</organism>
<proteinExistence type="predicted"/>
<reference evidence="2" key="1">
    <citation type="submission" date="2021-03" db="EMBL/GenBank/DDBJ databases">
        <title>Draft genome sequence of rust myrtle Austropuccinia psidii MF-1, a brazilian biotype.</title>
        <authorList>
            <person name="Quecine M.C."/>
            <person name="Pachon D.M.R."/>
            <person name="Bonatelli M.L."/>
            <person name="Correr F.H."/>
            <person name="Franceschini L.M."/>
            <person name="Leite T.F."/>
            <person name="Margarido G.R.A."/>
            <person name="Almeida C.A."/>
            <person name="Ferrarezi J.A."/>
            <person name="Labate C.A."/>
        </authorList>
    </citation>
    <scope>NUCLEOTIDE SEQUENCE</scope>
    <source>
        <strain evidence="2">MF-1</strain>
    </source>
</reference>
<protein>
    <submittedName>
        <fullName evidence="2">Uncharacterized protein</fullName>
    </submittedName>
</protein>
<dbReference type="AlphaFoldDB" id="A0A9Q3GEH2"/>
<name>A0A9Q3GEH2_9BASI</name>
<accession>A0A9Q3GEH2</accession>
<evidence type="ECO:0000313" key="3">
    <source>
        <dbReference type="Proteomes" id="UP000765509"/>
    </source>
</evidence>
<sequence length="136" mass="15622">MKKFLGLEKTQALLKGLTPISYKGKVKNQKAWLKTKRILSENQRKDFAQKKEQHPFGRSPSLHKQECASKSDKQRKESPKEQQETKEKGKGQGKVQIEQALSSELQNFKERKDSNGQCVQYGKNFDEVQKQGGENN</sequence>
<dbReference type="EMBL" id="AVOT02000844">
    <property type="protein sequence ID" value="MBW0464663.1"/>
    <property type="molecule type" value="Genomic_DNA"/>
</dbReference>
<gene>
    <name evidence="2" type="ORF">O181_004378</name>
</gene>
<dbReference type="Proteomes" id="UP000765509">
    <property type="component" value="Unassembled WGS sequence"/>
</dbReference>
<evidence type="ECO:0000313" key="2">
    <source>
        <dbReference type="EMBL" id="MBW0464663.1"/>
    </source>
</evidence>
<keyword evidence="3" id="KW-1185">Reference proteome</keyword>